<evidence type="ECO:0000256" key="1">
    <source>
        <dbReference type="ARBA" id="ARBA00010541"/>
    </source>
</evidence>
<reference evidence="7" key="1">
    <citation type="submission" date="2019-09" db="EMBL/GenBank/DDBJ databases">
        <title>Mumia zhuanghuii sp. nov. isolated from the intestinal contents of plateau pika (Ochotona curzoniae) in the Qinghai-Tibet plateau of China.</title>
        <authorList>
            <person name="Tian Z."/>
        </authorList>
    </citation>
    <scope>NUCLEOTIDE SEQUENCE [LARGE SCALE GENOMIC DNA]</scope>
    <source>
        <strain evidence="7">JCM 30598</strain>
    </source>
</reference>
<feature type="compositionally biased region" description="Pro residues" evidence="4">
    <location>
        <begin position="56"/>
        <end position="80"/>
    </location>
</feature>
<comment type="caution">
    <text evidence="6">The sequence shown here is derived from an EMBL/GenBank/DDBJ whole genome shotgun (WGS) entry which is preliminary data.</text>
</comment>
<dbReference type="Proteomes" id="UP000325827">
    <property type="component" value="Unassembled WGS sequence"/>
</dbReference>
<keyword evidence="2" id="KW-0645">Protease</keyword>
<evidence type="ECO:0000259" key="5">
    <source>
        <dbReference type="PROSITE" id="PS50106"/>
    </source>
</evidence>
<dbReference type="OrthoDB" id="9758917at2"/>
<dbReference type="SMART" id="SM00228">
    <property type="entry name" value="PDZ"/>
    <property type="match status" value="1"/>
</dbReference>
<feature type="domain" description="PDZ" evidence="5">
    <location>
        <begin position="462"/>
        <end position="548"/>
    </location>
</feature>
<feature type="region of interest" description="Disordered" evidence="4">
    <location>
        <begin position="1"/>
        <end position="132"/>
    </location>
</feature>
<dbReference type="SUPFAM" id="SSF50156">
    <property type="entry name" value="PDZ domain-like"/>
    <property type="match status" value="1"/>
</dbReference>
<dbReference type="InterPro" id="IPR001478">
    <property type="entry name" value="PDZ"/>
</dbReference>
<dbReference type="InterPro" id="IPR051201">
    <property type="entry name" value="Chloro_Bact_Ser_Proteases"/>
</dbReference>
<evidence type="ECO:0000256" key="4">
    <source>
        <dbReference type="SAM" id="MobiDB-lite"/>
    </source>
</evidence>
<dbReference type="RefSeq" id="WP_150447086.1">
    <property type="nucleotide sequence ID" value="NZ_VYSA01000001.1"/>
</dbReference>
<dbReference type="InterPro" id="IPR043504">
    <property type="entry name" value="Peptidase_S1_PA_chymotrypsin"/>
</dbReference>
<accession>A0A5J5J679</accession>
<feature type="region of interest" description="Disordered" evidence="4">
    <location>
        <begin position="356"/>
        <end position="389"/>
    </location>
</feature>
<keyword evidence="7" id="KW-1185">Reference proteome</keyword>
<keyword evidence="3" id="KW-0378">Hydrolase</keyword>
<evidence type="ECO:0000256" key="3">
    <source>
        <dbReference type="ARBA" id="ARBA00022801"/>
    </source>
</evidence>
<dbReference type="PANTHER" id="PTHR43343:SF3">
    <property type="entry name" value="PROTEASE DO-LIKE 8, CHLOROPLASTIC"/>
    <property type="match status" value="1"/>
</dbReference>
<feature type="compositionally biased region" description="Low complexity" evidence="4">
    <location>
        <begin position="81"/>
        <end position="126"/>
    </location>
</feature>
<evidence type="ECO:0000313" key="7">
    <source>
        <dbReference type="Proteomes" id="UP000325827"/>
    </source>
</evidence>
<feature type="compositionally biased region" description="Low complexity" evidence="4">
    <location>
        <begin position="28"/>
        <end position="55"/>
    </location>
</feature>
<dbReference type="GO" id="GO:0006508">
    <property type="term" value="P:proteolysis"/>
    <property type="evidence" value="ECO:0007669"/>
    <property type="project" value="UniProtKB-KW"/>
</dbReference>
<dbReference type="SUPFAM" id="SSF50494">
    <property type="entry name" value="Trypsin-like serine proteases"/>
    <property type="match status" value="1"/>
</dbReference>
<dbReference type="Gene3D" id="2.30.42.10">
    <property type="match status" value="1"/>
</dbReference>
<gene>
    <name evidence="6" type="ORF">F6B43_00855</name>
</gene>
<name>A0A5J5J679_9MICO</name>
<dbReference type="Pfam" id="PF13365">
    <property type="entry name" value="Trypsin_2"/>
    <property type="match status" value="1"/>
</dbReference>
<dbReference type="PRINTS" id="PR00834">
    <property type="entry name" value="PROTEASES2C"/>
</dbReference>
<dbReference type="PROSITE" id="PS50106">
    <property type="entry name" value="PDZ"/>
    <property type="match status" value="1"/>
</dbReference>
<dbReference type="InterPro" id="IPR036034">
    <property type="entry name" value="PDZ_sf"/>
</dbReference>
<dbReference type="EMBL" id="VYSA01000001">
    <property type="protein sequence ID" value="KAA9110283.1"/>
    <property type="molecule type" value="Genomic_DNA"/>
</dbReference>
<comment type="similarity">
    <text evidence="1">Belongs to the peptidase S1C family.</text>
</comment>
<organism evidence="6 7">
    <name type="scientific">Microbacterium rhizomatis</name>
    <dbReference type="NCBI Taxonomy" id="1631477"/>
    <lineage>
        <taxon>Bacteria</taxon>
        <taxon>Bacillati</taxon>
        <taxon>Actinomycetota</taxon>
        <taxon>Actinomycetes</taxon>
        <taxon>Micrococcales</taxon>
        <taxon>Microbacteriaceae</taxon>
        <taxon>Microbacterium</taxon>
    </lineage>
</organism>
<dbReference type="InterPro" id="IPR001940">
    <property type="entry name" value="Peptidase_S1C"/>
</dbReference>
<evidence type="ECO:0000256" key="2">
    <source>
        <dbReference type="ARBA" id="ARBA00022670"/>
    </source>
</evidence>
<dbReference type="SUPFAM" id="SSF81995">
    <property type="entry name" value="beta-sandwich domain of Sec23/24"/>
    <property type="match status" value="1"/>
</dbReference>
<evidence type="ECO:0000313" key="6">
    <source>
        <dbReference type="EMBL" id="KAA9110283.1"/>
    </source>
</evidence>
<feature type="compositionally biased region" description="Basic and acidic residues" evidence="4">
    <location>
        <begin position="1"/>
        <end position="10"/>
    </location>
</feature>
<dbReference type="Pfam" id="PF13180">
    <property type="entry name" value="PDZ_2"/>
    <property type="match status" value="1"/>
</dbReference>
<protein>
    <submittedName>
        <fullName evidence="6">PDZ domain-containing protein</fullName>
    </submittedName>
</protein>
<dbReference type="GO" id="GO:0004252">
    <property type="term" value="F:serine-type endopeptidase activity"/>
    <property type="evidence" value="ECO:0007669"/>
    <property type="project" value="InterPro"/>
</dbReference>
<sequence>MSENQGDRPEQSTPESTDESLPAAPSDAASTESAVPAPEAAAAPAASVAPDANEAPTPPVMPVAAQPVPPQPPAPQPPQYPAYQGTPQAYQGAYQPSQQGQPYQPGPQYQPGQQGYAGQPAQPTPGYAYGQAFGVHAGQPTATQPTVPVAGANTTTTGAPPKKSGAGKVVGLIVAAALVGGAAGLGGAYAGVNLWSSSTTAAPAGPTTVTVNNTDSVNATTAIATKVVPSVVTIEASSGSSGGTGSGVVLTSDGYVATNTHVVTLDGASGNATIRVTTSDGRVYDATVVGTDPTYDLAVIKLTDASGLTPIEFADSAKLNVGDQAVAVGAPLGLSNSVTTGIVSALNRSIEIASSAAPSTGDNTQGDSGGQNGQNGPFLFDNGQGSTGQTPTTTIKIAVIQTDAAINPGNSGGALVNGEGKLVGVNVAIATAGGTSSASQSGSIGVGFSIPSDIVKRVTDEIIATGSATHGLLGAGVKDAASVADATTTGAYISEVTAGGGAAGGGLQVGDVVTAFNGVPVTDATDLTAQVRAAAAGSKATVTYVRGGKSNTVDVTLGTLAP</sequence>
<dbReference type="Gene3D" id="2.40.10.10">
    <property type="entry name" value="Trypsin-like serine proteases"/>
    <property type="match status" value="2"/>
</dbReference>
<proteinExistence type="inferred from homology"/>
<dbReference type="InterPro" id="IPR009003">
    <property type="entry name" value="Peptidase_S1_PA"/>
</dbReference>
<dbReference type="PANTHER" id="PTHR43343">
    <property type="entry name" value="PEPTIDASE S12"/>
    <property type="match status" value="1"/>
</dbReference>
<dbReference type="AlphaFoldDB" id="A0A5J5J679"/>